<dbReference type="PANTHER" id="PTHR30158">
    <property type="entry name" value="ACRA/E-RELATED COMPONENT OF DRUG EFFLUX TRANSPORTER"/>
    <property type="match status" value="1"/>
</dbReference>
<dbReference type="Pfam" id="PF25944">
    <property type="entry name" value="Beta-barrel_RND"/>
    <property type="match status" value="1"/>
</dbReference>
<keyword evidence="4" id="KW-0472">Membrane</keyword>
<keyword evidence="4" id="KW-1133">Transmembrane helix</keyword>
<dbReference type="GO" id="GO:0030313">
    <property type="term" value="C:cell envelope"/>
    <property type="evidence" value="ECO:0007669"/>
    <property type="project" value="UniProtKB-SubCell"/>
</dbReference>
<sequence>MRNHEPYSDIEVKSKPKSKKWIKAAAAAALITAAVCCWYAAPRMGGGAKGGNAVAEAPSVTVAVVKSADISARPSEYVGRAEAIQSVQVKPQISGEIARVYFQEGSMVREGQPLFQIDPARYQATVELRRAELEKAGASLAEADKYYRRVTSADSRAVSAAERDSAEANLLQCRAALSQAKASLRLAEIDLGYCRITSPITGKIGAAIFTKGNYVTPASGPLASIVQMDPIRVSYTLPDRDYLDQLEYFKSQGAVYKTKLVLSNGTTFGAAGSRDFEDNIVDRQTGTVLMHLRYKNGDGRLIPGEMVRVFTQSVKSRMVPVIPQAAVMADAKGDFVYVVEADDTVRDIRVKLGREFGMQREVDAGLSEGQRVVVAGLQNIRPGVKVKVNAPAPSGKASDLAGDSRKKED</sequence>
<evidence type="ECO:0000256" key="4">
    <source>
        <dbReference type="SAM" id="Phobius"/>
    </source>
</evidence>
<evidence type="ECO:0000259" key="6">
    <source>
        <dbReference type="Pfam" id="PF25917"/>
    </source>
</evidence>
<dbReference type="Gene3D" id="1.10.287.470">
    <property type="entry name" value="Helix hairpin bin"/>
    <property type="match status" value="1"/>
</dbReference>
<evidence type="ECO:0000313" key="9">
    <source>
        <dbReference type="EMBL" id="ANZ43678.1"/>
    </source>
</evidence>
<keyword evidence="4" id="KW-0812">Transmembrane</keyword>
<dbReference type="InterPro" id="IPR006143">
    <property type="entry name" value="RND_pump_MFP"/>
</dbReference>
<keyword evidence="10" id="KW-1185">Reference proteome</keyword>
<dbReference type="EMBL" id="CP016757">
    <property type="protein sequence ID" value="ANZ43678.1"/>
    <property type="molecule type" value="Genomic_DNA"/>
</dbReference>
<feature type="domain" description="Multidrug resistance protein MdtA-like alpha-helical hairpin" evidence="5">
    <location>
        <begin position="130"/>
        <end position="193"/>
    </location>
</feature>
<dbReference type="Pfam" id="PF25876">
    <property type="entry name" value="HH_MFP_RND"/>
    <property type="match status" value="1"/>
</dbReference>
<evidence type="ECO:0000259" key="8">
    <source>
        <dbReference type="Pfam" id="PF25967"/>
    </source>
</evidence>
<comment type="similarity">
    <text evidence="2">Belongs to the membrane fusion protein (MFP) (TC 8.A.1) family.</text>
</comment>
<reference evidence="9" key="1">
    <citation type="submission" date="2016-08" db="EMBL/GenBank/DDBJ databases">
        <title>Complete genome of Cloacibacillus porcorum.</title>
        <authorList>
            <person name="Looft T."/>
            <person name="Bayles D.O."/>
            <person name="Alt D.P."/>
        </authorList>
    </citation>
    <scope>NUCLEOTIDE SEQUENCE [LARGE SCALE GENOMIC DNA]</scope>
    <source>
        <strain evidence="9">CL-84</strain>
    </source>
</reference>
<dbReference type="Pfam" id="PF25917">
    <property type="entry name" value="BSH_RND"/>
    <property type="match status" value="1"/>
</dbReference>
<dbReference type="Proteomes" id="UP000093044">
    <property type="component" value="Chromosome"/>
</dbReference>
<dbReference type="Pfam" id="PF25967">
    <property type="entry name" value="RND-MFP_C"/>
    <property type="match status" value="1"/>
</dbReference>
<dbReference type="Gene3D" id="2.40.50.100">
    <property type="match status" value="1"/>
</dbReference>
<dbReference type="SUPFAM" id="SSF111369">
    <property type="entry name" value="HlyD-like secretion proteins"/>
    <property type="match status" value="1"/>
</dbReference>
<proteinExistence type="inferred from homology"/>
<feature type="domain" description="Multidrug resistance protein MdtA-like C-terminal permuted SH3" evidence="8">
    <location>
        <begin position="321"/>
        <end position="378"/>
    </location>
</feature>
<dbReference type="AlphaFoldDB" id="A0A1B2I134"/>
<protein>
    <submittedName>
        <fullName evidence="9">Efflux transporter periplasmic adaptor subunit</fullName>
    </submittedName>
</protein>
<dbReference type="KEGG" id="cpor:BED41_00270"/>
<evidence type="ECO:0000256" key="2">
    <source>
        <dbReference type="ARBA" id="ARBA00009477"/>
    </source>
</evidence>
<dbReference type="GO" id="GO:0005886">
    <property type="term" value="C:plasma membrane"/>
    <property type="evidence" value="ECO:0007669"/>
    <property type="project" value="TreeGrafter"/>
</dbReference>
<dbReference type="Gene3D" id="2.40.30.170">
    <property type="match status" value="1"/>
</dbReference>
<dbReference type="STRING" id="1197717.BED41_00270"/>
<feature type="domain" description="Multidrug resistance protein MdtA-like beta-barrel" evidence="7">
    <location>
        <begin position="230"/>
        <end position="309"/>
    </location>
</feature>
<evidence type="ECO:0000259" key="7">
    <source>
        <dbReference type="Pfam" id="PF25944"/>
    </source>
</evidence>
<feature type="region of interest" description="Disordered" evidence="3">
    <location>
        <begin position="388"/>
        <end position="409"/>
    </location>
</feature>
<dbReference type="GO" id="GO:0022857">
    <property type="term" value="F:transmembrane transporter activity"/>
    <property type="evidence" value="ECO:0007669"/>
    <property type="project" value="InterPro"/>
</dbReference>
<comment type="subcellular location">
    <subcellularLocation>
        <location evidence="1">Cell envelope</location>
    </subcellularLocation>
</comment>
<evidence type="ECO:0000259" key="5">
    <source>
        <dbReference type="Pfam" id="PF25876"/>
    </source>
</evidence>
<dbReference type="OrthoDB" id="9772050at2"/>
<dbReference type="InterPro" id="IPR058627">
    <property type="entry name" value="MdtA-like_C"/>
</dbReference>
<dbReference type="RefSeq" id="WP_066741588.1">
    <property type="nucleotide sequence ID" value="NZ_CP016757.1"/>
</dbReference>
<dbReference type="InterPro" id="IPR058624">
    <property type="entry name" value="MdtA-like_HH"/>
</dbReference>
<dbReference type="Gene3D" id="2.40.420.20">
    <property type="match status" value="1"/>
</dbReference>
<evidence type="ECO:0000313" key="10">
    <source>
        <dbReference type="Proteomes" id="UP000093044"/>
    </source>
</evidence>
<dbReference type="NCBIfam" id="TIGR01730">
    <property type="entry name" value="RND_mfp"/>
    <property type="match status" value="1"/>
</dbReference>
<dbReference type="GO" id="GO:0046677">
    <property type="term" value="P:response to antibiotic"/>
    <property type="evidence" value="ECO:0007669"/>
    <property type="project" value="TreeGrafter"/>
</dbReference>
<gene>
    <name evidence="9" type="ORF">BED41_00270</name>
</gene>
<feature type="transmembrane region" description="Helical" evidence="4">
    <location>
        <begin position="21"/>
        <end position="41"/>
    </location>
</feature>
<evidence type="ECO:0000256" key="1">
    <source>
        <dbReference type="ARBA" id="ARBA00004196"/>
    </source>
</evidence>
<feature type="domain" description="Multidrug resistance protein MdtA-like barrel-sandwich hybrid" evidence="6">
    <location>
        <begin position="86"/>
        <end position="218"/>
    </location>
</feature>
<dbReference type="GeneID" id="83056285"/>
<evidence type="ECO:0000256" key="3">
    <source>
        <dbReference type="SAM" id="MobiDB-lite"/>
    </source>
</evidence>
<dbReference type="InterPro" id="IPR058625">
    <property type="entry name" value="MdtA-like_BSH"/>
</dbReference>
<dbReference type="InterPro" id="IPR058626">
    <property type="entry name" value="MdtA-like_b-barrel"/>
</dbReference>
<name>A0A1B2I134_9BACT</name>
<accession>A0A1B2I134</accession>
<organism evidence="9 10">
    <name type="scientific">Cloacibacillus porcorum</name>
    <dbReference type="NCBI Taxonomy" id="1197717"/>
    <lineage>
        <taxon>Bacteria</taxon>
        <taxon>Thermotogati</taxon>
        <taxon>Synergistota</taxon>
        <taxon>Synergistia</taxon>
        <taxon>Synergistales</taxon>
        <taxon>Synergistaceae</taxon>
        <taxon>Cloacibacillus</taxon>
    </lineage>
</organism>